<dbReference type="EMBL" id="KT462699">
    <property type="protein sequence ID" value="AMQ23532.1"/>
    <property type="molecule type" value="Genomic_RNA"/>
</dbReference>
<sequence length="165" mass="18187">MAYTLSYNTPENGTHEAIKFVLGKVASADYAPSNTDKPKAGEFTFLQWKGDVGTREAFTLRRSEIPDIYNGSKIARTDRLPSSKGVKLNWHDVMCWSLSDSSNTAAPIYRFPCVVDITLKFPEDPRIKSADLGFALAHVLGLAWSDGSSNIDRWMKGSLTLPNAA</sequence>
<proteinExistence type="predicted"/>
<reference evidence="1" key="2">
    <citation type="journal article" date="2016" name="PLoS Biol.">
        <title>Hyperexpansion of RNA Bacteriophage Diversity.</title>
        <authorList>
            <person name="Krishnamurthy S.R."/>
            <person name="Janowski A.B."/>
            <person name="Zhao G."/>
            <person name="Barouch D."/>
            <person name="Wang D."/>
        </authorList>
    </citation>
    <scope>NUCLEOTIDE SEQUENCE</scope>
    <source>
        <strain evidence="1">AVE005</strain>
    </source>
</reference>
<accession>A0A142D863</accession>
<protein>
    <submittedName>
        <fullName evidence="1">Uncharacterized protein</fullName>
    </submittedName>
</protein>
<evidence type="ECO:0000313" key="1">
    <source>
        <dbReference type="EMBL" id="AMQ23532.1"/>
    </source>
</evidence>
<name>A0A142D863_9VIRU</name>
<reference evidence="1" key="1">
    <citation type="submission" date="2015-08" db="EMBL/GenBank/DDBJ databases">
        <authorList>
            <person name="Babu N.S."/>
            <person name="Beckwith C.J."/>
            <person name="Beseler K.G."/>
            <person name="Brison A."/>
            <person name="Carone J.V."/>
            <person name="Caskin T.P."/>
            <person name="Diamond M."/>
            <person name="Durham M.E."/>
            <person name="Foxe J.M."/>
            <person name="Go M."/>
            <person name="Henderson B.A."/>
            <person name="Jones I.B."/>
            <person name="McGettigan J.A."/>
            <person name="Micheletti S.J."/>
            <person name="Nasrallah M.E."/>
            <person name="Ortiz D."/>
            <person name="Piller C.R."/>
            <person name="Privatt S.R."/>
            <person name="Schneider S.L."/>
            <person name="Sharp S."/>
            <person name="Smith T.C."/>
            <person name="Stanton J.D."/>
            <person name="Ullery H.E."/>
            <person name="Wilson R.J."/>
            <person name="Serrano M.G."/>
            <person name="Buck G."/>
            <person name="Lee V."/>
            <person name="Wang Y."/>
            <person name="Carvalho R."/>
            <person name="Voegtly L."/>
            <person name="Shi R."/>
            <person name="Duckworth R."/>
            <person name="Johnson A."/>
            <person name="Loviza R."/>
            <person name="Walstead R."/>
            <person name="Shah Z."/>
            <person name="Kiflezghi M."/>
            <person name="Wade K."/>
            <person name="Ball S.L."/>
            <person name="Bradley K.W."/>
            <person name="Asai D.J."/>
            <person name="Bowman C.A."/>
            <person name="Russell D.A."/>
            <person name="Pope W.H."/>
            <person name="Jacobs-Sera D."/>
            <person name="Hendrix R.W."/>
            <person name="Hatfull G.F."/>
        </authorList>
    </citation>
    <scope>NUCLEOTIDE SEQUENCE</scope>
    <source>
        <strain evidence="1">AVE005</strain>
    </source>
</reference>
<organism evidence="1">
    <name type="scientific">Leviviridae sp</name>
    <dbReference type="NCBI Taxonomy" id="2027243"/>
    <lineage>
        <taxon>Viruses</taxon>
        <taxon>Riboviria</taxon>
        <taxon>Orthornavirae</taxon>
        <taxon>Lenarviricota</taxon>
        <taxon>Leviviricetes</taxon>
        <taxon>Norzivirales</taxon>
        <taxon>Fiersviridae</taxon>
    </lineage>
</organism>